<comment type="caution">
    <text evidence="3">The sequence shown here is derived from an EMBL/GenBank/DDBJ whole genome shotgun (WGS) entry which is preliminary data.</text>
</comment>
<dbReference type="GeneID" id="87869456"/>
<evidence type="ECO:0000313" key="3">
    <source>
        <dbReference type="EMBL" id="KAK3494475.1"/>
    </source>
</evidence>
<gene>
    <name evidence="3" type="ORF">B0T23DRAFT_109085</name>
</gene>
<feature type="region of interest" description="Disordered" evidence="2">
    <location>
        <begin position="312"/>
        <end position="478"/>
    </location>
</feature>
<feature type="compositionally biased region" description="Polar residues" evidence="2">
    <location>
        <begin position="405"/>
        <end position="414"/>
    </location>
</feature>
<feature type="compositionally biased region" description="Low complexity" evidence="2">
    <location>
        <begin position="107"/>
        <end position="120"/>
    </location>
</feature>
<feature type="compositionally biased region" description="Low complexity" evidence="2">
    <location>
        <begin position="976"/>
        <end position="988"/>
    </location>
</feature>
<feature type="compositionally biased region" description="Basic and acidic residues" evidence="2">
    <location>
        <begin position="180"/>
        <end position="201"/>
    </location>
</feature>
<accession>A0AAJ0MS90</accession>
<protein>
    <submittedName>
        <fullName evidence="3">Uncharacterized protein</fullName>
    </submittedName>
</protein>
<feature type="compositionally biased region" description="Basic and acidic residues" evidence="2">
    <location>
        <begin position="954"/>
        <end position="963"/>
    </location>
</feature>
<feature type="region of interest" description="Disordered" evidence="2">
    <location>
        <begin position="932"/>
        <end position="1076"/>
    </location>
</feature>
<organism evidence="3 4">
    <name type="scientific">Neurospora hispaniola</name>
    <dbReference type="NCBI Taxonomy" id="588809"/>
    <lineage>
        <taxon>Eukaryota</taxon>
        <taxon>Fungi</taxon>
        <taxon>Dikarya</taxon>
        <taxon>Ascomycota</taxon>
        <taxon>Pezizomycotina</taxon>
        <taxon>Sordariomycetes</taxon>
        <taxon>Sordariomycetidae</taxon>
        <taxon>Sordariales</taxon>
        <taxon>Sordariaceae</taxon>
        <taxon>Neurospora</taxon>
    </lineage>
</organism>
<feature type="compositionally biased region" description="Polar residues" evidence="2">
    <location>
        <begin position="376"/>
        <end position="388"/>
    </location>
</feature>
<dbReference type="Proteomes" id="UP001285908">
    <property type="component" value="Unassembled WGS sequence"/>
</dbReference>
<feature type="region of interest" description="Disordered" evidence="2">
    <location>
        <begin position="574"/>
        <end position="599"/>
    </location>
</feature>
<feature type="compositionally biased region" description="Acidic residues" evidence="2">
    <location>
        <begin position="574"/>
        <end position="593"/>
    </location>
</feature>
<feature type="compositionally biased region" description="Basic and acidic residues" evidence="2">
    <location>
        <begin position="389"/>
        <end position="404"/>
    </location>
</feature>
<sequence length="1149" mass="124441">MPEFENKGPQGANRDGEMEPRTGPQPLSHRRPGNRIIKSNSVSAALHDYLHNNPGGFDMRFYARRYGVSVGSLTMRLWREKRKKKENDATEALDSDEETMEGSRIETPAALARPTTATGPERQSLTFPIPKPGKKASREVVEAAFDEYLHSSPPVSGLDIAKKYGLHPSTMNKRIALTKMSKDVARSPGDSGKKTRSERAINLRSNPPSSRRQQEAGVKPGIPGKSIPPPPPPLRPPPTAAVPTPAPTSASGPKQARSLSTLRARVDRINSAMEYIIQNPGHCYKHVAKRFGVGRRTLFGRAAKLRAAGINVPSSTIPGRMPAKRNTYITTGGSSSSSSRHGDVQVQQQRQQRQQPSGGSAEKAIAAVIRARRSTSQRPRQDQGQGESQKQDPTEKKKEKEKESASQPRPQPQSHQERERGRGLGLRSSSRIKAAAQTSVNAGVSSSNSNSTSTSTSNSSTSNSSRSKEKCNNDNNPLDYMSRAERCDAAWEEYLCSNPRPSLLYFARKYGIHKSTLSARKGALKKQGVDVDLLFMDPVKADTNGNAIASGAGRGRMTRVEDLISDFDLEELEESESELGSEANDGGDDEIIDAESNVTSPPSSKLVLARRQSMQLSDIQERYLVNWYLREESLGRGAPSRAKLTSMALSLLFDGQEVDLDLQDEEWLGILIQQFLERNPDIKLIVGRAEGEDGIWGEEVMGGLVPAQKMRKPKDGVRMLWGPTAAEAAAAAAAMDYIPDENDDEGDWEDEEESDSEQSESDESATDSEDSEEDDSDSDSDPDSDSDSDSDTSTSTSNDNLYNQAFVESLFVKLESTPSPPLLSPAATVAVAATEGGHEHSNLPTPQSSHDIQQHYLSALHNSQSATQTVQIVKTLCLKTGKALDLKNSALEALREKADRLEKEAGELKKAILEITAAAAAAAAAAAGKQDGLLLNPSPDPGSMSSPPLGLLSSEERHEREEDQQQEQEGQEGKRSSSSGSINMSSVSDVDAEREILERVTTTTTTDKGLRASSSSITPPSELEEVNSMQESVHGGSNEAGGQGNGESEESESGCDNEHKGSDTKSPSFLTDDTSTIVLHDNSRKRRRMVDIEIVLEAKKMLGFAAHDESIGPWTGAYTIGPGAPGKKRRRITERNRQGGGGSHVTIPL</sequence>
<dbReference type="AlphaFoldDB" id="A0AAJ0MS90"/>
<feature type="compositionally biased region" description="Low complexity" evidence="2">
    <location>
        <begin position="334"/>
        <end position="355"/>
    </location>
</feature>
<feature type="region of interest" description="Disordered" evidence="2">
    <location>
        <begin position="1121"/>
        <end position="1149"/>
    </location>
</feature>
<keyword evidence="1" id="KW-0175">Coiled coil</keyword>
<evidence type="ECO:0000313" key="4">
    <source>
        <dbReference type="Proteomes" id="UP001285908"/>
    </source>
</evidence>
<name>A0AAJ0MS90_9PEZI</name>
<evidence type="ECO:0000256" key="2">
    <source>
        <dbReference type="SAM" id="MobiDB-lite"/>
    </source>
</evidence>
<feature type="region of interest" description="Disordered" evidence="2">
    <location>
        <begin position="175"/>
        <end position="260"/>
    </location>
</feature>
<feature type="compositionally biased region" description="Polar residues" evidence="2">
    <location>
        <begin position="1064"/>
        <end position="1076"/>
    </location>
</feature>
<proteinExistence type="predicted"/>
<keyword evidence="4" id="KW-1185">Reference proteome</keyword>
<feature type="compositionally biased region" description="Low complexity" evidence="2">
    <location>
        <begin position="445"/>
        <end position="465"/>
    </location>
</feature>
<feature type="compositionally biased region" description="Acidic residues" evidence="2">
    <location>
        <begin position="739"/>
        <end position="790"/>
    </location>
</feature>
<dbReference type="EMBL" id="JAULSX010000003">
    <property type="protein sequence ID" value="KAK3494475.1"/>
    <property type="molecule type" value="Genomic_DNA"/>
</dbReference>
<reference evidence="3 4" key="1">
    <citation type="journal article" date="2023" name="Mol. Phylogenet. Evol.">
        <title>Genome-scale phylogeny and comparative genomics of the fungal order Sordariales.</title>
        <authorList>
            <person name="Hensen N."/>
            <person name="Bonometti L."/>
            <person name="Westerberg I."/>
            <person name="Brannstrom I.O."/>
            <person name="Guillou S."/>
            <person name="Cros-Aarteil S."/>
            <person name="Calhoun S."/>
            <person name="Haridas S."/>
            <person name="Kuo A."/>
            <person name="Mondo S."/>
            <person name="Pangilinan J."/>
            <person name="Riley R."/>
            <person name="LaButti K."/>
            <person name="Andreopoulos B."/>
            <person name="Lipzen A."/>
            <person name="Chen C."/>
            <person name="Yan M."/>
            <person name="Daum C."/>
            <person name="Ng V."/>
            <person name="Clum A."/>
            <person name="Steindorff A."/>
            <person name="Ohm R.A."/>
            <person name="Martin F."/>
            <person name="Silar P."/>
            <person name="Natvig D.O."/>
            <person name="Lalanne C."/>
            <person name="Gautier V."/>
            <person name="Ament-Velasquez S.L."/>
            <person name="Kruys A."/>
            <person name="Hutchinson M.I."/>
            <person name="Powell A.J."/>
            <person name="Barry K."/>
            <person name="Miller A.N."/>
            <person name="Grigoriev I.V."/>
            <person name="Debuchy R."/>
            <person name="Gladieux P."/>
            <person name="Hiltunen Thoren M."/>
            <person name="Johannesson H."/>
        </authorList>
    </citation>
    <scope>NUCLEOTIDE SEQUENCE [LARGE SCALE GENOMIC DNA]</scope>
    <source>
        <strain evidence="3 4">FGSC 10403</strain>
    </source>
</reference>
<dbReference type="RefSeq" id="XP_062693904.1">
    <property type="nucleotide sequence ID" value="XM_062831834.1"/>
</dbReference>
<feature type="coiled-coil region" evidence="1">
    <location>
        <begin position="884"/>
        <end position="918"/>
    </location>
</feature>
<feature type="region of interest" description="Disordered" evidence="2">
    <location>
        <begin position="739"/>
        <end position="800"/>
    </location>
</feature>
<feature type="compositionally biased region" description="Low complexity" evidence="2">
    <location>
        <begin position="941"/>
        <end position="953"/>
    </location>
</feature>
<evidence type="ECO:0000256" key="1">
    <source>
        <dbReference type="SAM" id="Coils"/>
    </source>
</evidence>
<feature type="compositionally biased region" description="Acidic residues" evidence="2">
    <location>
        <begin position="89"/>
        <end position="100"/>
    </location>
</feature>
<feature type="region of interest" description="Disordered" evidence="2">
    <location>
        <begin position="1"/>
        <end position="34"/>
    </location>
</feature>
<feature type="compositionally biased region" description="Pro residues" evidence="2">
    <location>
        <begin position="226"/>
        <end position="246"/>
    </location>
</feature>
<feature type="region of interest" description="Disordered" evidence="2">
    <location>
        <begin position="81"/>
        <end position="133"/>
    </location>
</feature>